<dbReference type="InterPro" id="IPR026866">
    <property type="entry name" value="CR006_AAA"/>
</dbReference>
<dbReference type="EMBL" id="FNYC01000004">
    <property type="protein sequence ID" value="SEJ05552.1"/>
    <property type="molecule type" value="Genomic_DNA"/>
</dbReference>
<evidence type="ECO:0000313" key="3">
    <source>
        <dbReference type="Proteomes" id="UP000199420"/>
    </source>
</evidence>
<dbReference type="PANTHER" id="PTHR32182">
    <property type="entry name" value="DNA REPLICATION AND REPAIR PROTEIN RECF"/>
    <property type="match status" value="1"/>
</dbReference>
<evidence type="ECO:0000313" key="2">
    <source>
        <dbReference type="EMBL" id="SEJ05552.1"/>
    </source>
</evidence>
<name>A0A1H6VZC6_9GAMM</name>
<dbReference type="GO" id="GO:0006302">
    <property type="term" value="P:double-strand break repair"/>
    <property type="evidence" value="ECO:0007669"/>
    <property type="project" value="TreeGrafter"/>
</dbReference>
<keyword evidence="3" id="KW-1185">Reference proteome</keyword>
<evidence type="ECO:0000259" key="1">
    <source>
        <dbReference type="Pfam" id="PF13166"/>
    </source>
</evidence>
<dbReference type="STRING" id="529704.SAMN02927913_3305"/>
<dbReference type="SUPFAM" id="SSF52540">
    <property type="entry name" value="P-loop containing nucleoside triphosphate hydrolases"/>
    <property type="match status" value="1"/>
</dbReference>
<dbReference type="RefSeq" id="WP_091339525.1">
    <property type="nucleotide sequence ID" value="NZ_FNYC01000004.1"/>
</dbReference>
<sequence length="735" mass="83401">MVTTKISLKGYASYSAEAVTPITLQKPVAVLYGHNGSGKTSIARLIRAHGKDMPAEMKDCSVSIDGIDQPELFIYDADYVEENFHAKDGMRGIFTLGEKSGEEVREIEALEKQVERDRVAGAIQKALLQALLSEADDLLQRTKDACWSVKERFDQTALRFCLEKYKLRGDKARLFQHLLAIASQDGDVDLDALLREADELLDSSAGRKDDISLPNLVAPTIEEDALWAEEIVGSEDSRLSPLISALRNQNWVARGVTYLDQSQQKCPFCQQGLPHDFAAEVANIFDNSYNERVRRINLLASQYRDSLNTLRQTLASPPFQDEYVTSDAECQRAIKDLELAMARNLEAINSKLSVPAEQVKLEQTSGLLQVLMSHLGRLQSDITTYNARLEKRDQSKELVISRFWKKMRFDYDAVITSYITAKAELDTKAGAIEVQLQALRDSYMEAQSRLRELRASSNTIEAAVDAINLKIKQLGVQGFQIEKDEANKGYYRISRGERGRASYKSLSEGEKTLITMIYFLESLNGAETSDGTVRKGNRVVVLDDPVSSLSHNHVYDIASLVMREVIGPRQFAQIIILTHSLFFYHELFKLIKPEKGLLKQCECFRVAKQQHSSITPMEWDEIKNDYQSYWVVVKESQQATRYSVALPIAMRYILEHYFGFVSNQQSLRDSLLALESSDTAFQPFYRFINRQSHGDPINISDLPNLDPAVYIAKFKEVFVRTDQLKHYEHMMDLDE</sequence>
<accession>A0A1H6VZC6</accession>
<dbReference type="Pfam" id="PF13166">
    <property type="entry name" value="AAA_13"/>
    <property type="match status" value="1"/>
</dbReference>
<organism evidence="2 3">
    <name type="scientific">Frateuria terrea</name>
    <dbReference type="NCBI Taxonomy" id="529704"/>
    <lineage>
        <taxon>Bacteria</taxon>
        <taxon>Pseudomonadati</taxon>
        <taxon>Pseudomonadota</taxon>
        <taxon>Gammaproteobacteria</taxon>
        <taxon>Lysobacterales</taxon>
        <taxon>Rhodanobacteraceae</taxon>
        <taxon>Frateuria</taxon>
    </lineage>
</organism>
<feature type="domain" description="Protein CR006 P-loop" evidence="1">
    <location>
        <begin position="26"/>
        <end position="718"/>
    </location>
</feature>
<dbReference type="AlphaFoldDB" id="A0A1H6VZC6"/>
<protein>
    <submittedName>
        <fullName evidence="2">Wobble nucleotide-excising tRNase</fullName>
    </submittedName>
</protein>
<dbReference type="Gene3D" id="3.40.50.300">
    <property type="entry name" value="P-loop containing nucleotide triphosphate hydrolases"/>
    <property type="match status" value="2"/>
</dbReference>
<dbReference type="Proteomes" id="UP000199420">
    <property type="component" value="Unassembled WGS sequence"/>
</dbReference>
<dbReference type="OrthoDB" id="9795565at2"/>
<reference evidence="2 3" key="1">
    <citation type="submission" date="2016-10" db="EMBL/GenBank/DDBJ databases">
        <authorList>
            <person name="de Groot N.N."/>
        </authorList>
    </citation>
    <scope>NUCLEOTIDE SEQUENCE [LARGE SCALE GENOMIC DNA]</scope>
    <source>
        <strain evidence="2 3">DSM 26515</strain>
    </source>
</reference>
<dbReference type="PANTHER" id="PTHR32182:SF22">
    <property type="entry name" value="ATP-DEPENDENT ENDONUCLEASE, OLD FAMILY-RELATED"/>
    <property type="match status" value="1"/>
</dbReference>
<dbReference type="InterPro" id="IPR027417">
    <property type="entry name" value="P-loop_NTPase"/>
</dbReference>
<proteinExistence type="predicted"/>
<gene>
    <name evidence="2" type="ORF">SAMN04487997_2348</name>
</gene>
<dbReference type="GO" id="GO:0000731">
    <property type="term" value="P:DNA synthesis involved in DNA repair"/>
    <property type="evidence" value="ECO:0007669"/>
    <property type="project" value="TreeGrafter"/>
</dbReference>